<dbReference type="Pfam" id="PF03466">
    <property type="entry name" value="LysR_substrate"/>
    <property type="match status" value="1"/>
</dbReference>
<comment type="similarity">
    <text evidence="1">Belongs to the LysR transcriptional regulatory family.</text>
</comment>
<dbReference type="SUPFAM" id="SSF46785">
    <property type="entry name" value="Winged helix' DNA-binding domain"/>
    <property type="match status" value="1"/>
</dbReference>
<dbReference type="InterPro" id="IPR005119">
    <property type="entry name" value="LysR_subst-bd"/>
</dbReference>
<dbReference type="EMBL" id="JAMDHD010000015">
    <property type="protein sequence ID" value="MDD0985202.1"/>
    <property type="molecule type" value="Genomic_DNA"/>
</dbReference>
<dbReference type="SUPFAM" id="SSF53850">
    <property type="entry name" value="Periplasmic binding protein-like II"/>
    <property type="match status" value="1"/>
</dbReference>
<dbReference type="PANTHER" id="PTHR30537:SF79">
    <property type="entry name" value="TRANSCRIPTIONAL REGULATOR-RELATED"/>
    <property type="match status" value="1"/>
</dbReference>
<feature type="domain" description="HTH lysR-type" evidence="5">
    <location>
        <begin position="10"/>
        <end position="67"/>
    </location>
</feature>
<dbReference type="Pfam" id="PF00126">
    <property type="entry name" value="HTH_1"/>
    <property type="match status" value="1"/>
</dbReference>
<protein>
    <submittedName>
        <fullName evidence="6">LysR substrate-binding domain-containing protein</fullName>
    </submittedName>
</protein>
<dbReference type="PANTHER" id="PTHR30537">
    <property type="entry name" value="HTH-TYPE TRANSCRIPTIONAL REGULATOR"/>
    <property type="match status" value="1"/>
</dbReference>
<proteinExistence type="inferred from homology"/>
<dbReference type="InterPro" id="IPR000847">
    <property type="entry name" value="LysR_HTH_N"/>
</dbReference>
<accession>A0ABT5N9I1</accession>
<dbReference type="CDD" id="cd08432">
    <property type="entry name" value="PBP2_GcdR_TrpI_HvrB_AmpR_like"/>
    <property type="match status" value="1"/>
</dbReference>
<evidence type="ECO:0000256" key="2">
    <source>
        <dbReference type="ARBA" id="ARBA00023015"/>
    </source>
</evidence>
<dbReference type="RefSeq" id="WP_273866388.1">
    <property type="nucleotide sequence ID" value="NZ_JAMDHD010000015.1"/>
</dbReference>
<keyword evidence="2" id="KW-0805">Transcription regulation</keyword>
<evidence type="ECO:0000259" key="5">
    <source>
        <dbReference type="PROSITE" id="PS50931"/>
    </source>
</evidence>
<reference evidence="6" key="1">
    <citation type="submission" date="2022-05" db="EMBL/GenBank/DDBJ databases">
        <title>Novel Pseudomonas spp. Isolated from a Rainbow Trout Aquaculture Facility.</title>
        <authorList>
            <person name="Testerman T."/>
            <person name="Graf J."/>
        </authorList>
    </citation>
    <scope>NUCLEOTIDE SEQUENCE</scope>
    <source>
        <strain evidence="6">ID1050</strain>
    </source>
</reference>
<dbReference type="Gene3D" id="3.40.190.10">
    <property type="entry name" value="Periplasmic binding protein-like II"/>
    <property type="match status" value="2"/>
</dbReference>
<evidence type="ECO:0000256" key="1">
    <source>
        <dbReference type="ARBA" id="ARBA00009437"/>
    </source>
</evidence>
<dbReference type="Gene3D" id="1.10.10.10">
    <property type="entry name" value="Winged helix-like DNA-binding domain superfamily/Winged helix DNA-binding domain"/>
    <property type="match status" value="1"/>
</dbReference>
<keyword evidence="4" id="KW-0804">Transcription</keyword>
<dbReference type="InterPro" id="IPR058163">
    <property type="entry name" value="LysR-type_TF_proteobact-type"/>
</dbReference>
<gene>
    <name evidence="6" type="ORF">M5G21_09525</name>
</gene>
<dbReference type="InterPro" id="IPR036390">
    <property type="entry name" value="WH_DNA-bd_sf"/>
</dbReference>
<dbReference type="PROSITE" id="PS50931">
    <property type="entry name" value="HTH_LYSR"/>
    <property type="match status" value="1"/>
</dbReference>
<evidence type="ECO:0000256" key="4">
    <source>
        <dbReference type="ARBA" id="ARBA00023163"/>
    </source>
</evidence>
<dbReference type="InterPro" id="IPR036388">
    <property type="entry name" value="WH-like_DNA-bd_sf"/>
</dbReference>
<evidence type="ECO:0000313" key="6">
    <source>
        <dbReference type="EMBL" id="MDD0985202.1"/>
    </source>
</evidence>
<comment type="caution">
    <text evidence="6">The sequence shown here is derived from an EMBL/GenBank/DDBJ whole genome shotgun (WGS) entry which is preliminary data.</text>
</comment>
<keyword evidence="3" id="KW-0238">DNA-binding</keyword>
<dbReference type="Proteomes" id="UP001148189">
    <property type="component" value="Unassembled WGS sequence"/>
</dbReference>
<name>A0ABT5N9I1_9PSED</name>
<sequence length="300" mass="33059">MKGIHLLKLPPLAALRAFEALARLGKVNLAAVELHVTHSAVSHQIGSLEEYLGIALVMRSGRSLVLTEEGRIYAYQIRQALGEIAGVTEKFLARSNFPQLTLSVLPSYAMHWLLPRLHGFMSAHPGLRLKLESTMAFAGLEQGLVNCAIRFGHGQWPDMHCETLMSDSLLVVAARDFNHGVLPDTPHAILEQPLLHASESWATWLCAAGVEGQRPHASLEFTDSTLLLEAVRLGHGVALTRRSIAHSLIQRGELVKLTDIEPAHSSSYYLVWPLGIKRSAQLTSLHSWLKDQVVAYKDSL</sequence>
<evidence type="ECO:0000256" key="3">
    <source>
        <dbReference type="ARBA" id="ARBA00023125"/>
    </source>
</evidence>
<evidence type="ECO:0000313" key="7">
    <source>
        <dbReference type="Proteomes" id="UP001148189"/>
    </source>
</evidence>
<organism evidence="6 7">
    <name type="scientific">Pseudomonas shahriarae</name>
    <dbReference type="NCBI Taxonomy" id="2745512"/>
    <lineage>
        <taxon>Bacteria</taxon>
        <taxon>Pseudomonadati</taxon>
        <taxon>Pseudomonadota</taxon>
        <taxon>Gammaproteobacteria</taxon>
        <taxon>Pseudomonadales</taxon>
        <taxon>Pseudomonadaceae</taxon>
        <taxon>Pseudomonas</taxon>
    </lineage>
</organism>
<keyword evidence="7" id="KW-1185">Reference proteome</keyword>